<comment type="caution">
    <text evidence="3">The sequence shown here is derived from an EMBL/GenBank/DDBJ whole genome shotgun (WGS) entry which is preliminary data.</text>
</comment>
<dbReference type="EMBL" id="PYBW01000090">
    <property type="protein sequence ID" value="PYC75336.1"/>
    <property type="molecule type" value="Genomic_DNA"/>
</dbReference>
<evidence type="ECO:0000313" key="4">
    <source>
        <dbReference type="Proteomes" id="UP000248039"/>
    </source>
</evidence>
<proteinExistence type="predicted"/>
<keyword evidence="4" id="KW-1185">Reference proteome</keyword>
<dbReference type="OrthoDB" id="3657225at2"/>
<feature type="compositionally biased region" description="Basic and acidic residues" evidence="1">
    <location>
        <begin position="490"/>
        <end position="504"/>
    </location>
</feature>
<accession>A0A2V4P0Z4</accession>
<evidence type="ECO:0000313" key="3">
    <source>
        <dbReference type="EMBL" id="PYC75336.1"/>
    </source>
</evidence>
<dbReference type="Proteomes" id="UP000248039">
    <property type="component" value="Unassembled WGS sequence"/>
</dbReference>
<organism evidence="3 4">
    <name type="scientific">Streptomyces tateyamensis</name>
    <dbReference type="NCBI Taxonomy" id="565073"/>
    <lineage>
        <taxon>Bacteria</taxon>
        <taxon>Bacillati</taxon>
        <taxon>Actinomycetota</taxon>
        <taxon>Actinomycetes</taxon>
        <taxon>Kitasatosporales</taxon>
        <taxon>Streptomycetaceae</taxon>
        <taxon>Streptomyces</taxon>
    </lineage>
</organism>
<dbReference type="PANTHER" id="PTHR33627">
    <property type="entry name" value="TRANSPOSASE"/>
    <property type="match status" value="1"/>
</dbReference>
<dbReference type="Pfam" id="PF13546">
    <property type="entry name" value="DDE_5"/>
    <property type="match status" value="1"/>
</dbReference>
<dbReference type="PANTHER" id="PTHR33627:SF1">
    <property type="entry name" value="TRANSPOSASE"/>
    <property type="match status" value="1"/>
</dbReference>
<dbReference type="InterPro" id="IPR039365">
    <property type="entry name" value="IS701-like"/>
</dbReference>
<sequence length="504" mass="55729">MLVDVTEERLGEWAEELAVLLGGLDHLFARPEPREVFADLVEGLLSDLRRKNAWTMSARAGHVTPSRIQKFLNAASWSADALLDELRAYVAGHLGDPSASLVLDDTQVQKKGTKSVGVARQHCGATGDVRNCQVMVMLTYAAPGGHTFIDRRLYLPAAWTGDRARCREAGVPDEVAFATKPQLATHMLERALAEGVLFAWVVADSGYGRDADLRAFLHRERLSYVLAVPVDLPLIGPPGRPAPGTATIKRADHLLPYAQRRDQWERRSCGQGSKGQRYYDWTLFAVRVKGQEPAEGFEHQLLIRRSTHKKQLAGGRFDFEYAYFLVHAPAATPAGAAMEQAGIRWKIEEDNEQGKQLTGLDQYQVRKWIPWHRSVTCTMLAHAFLTVQRAHHLAAAPAPPCGEPTPGQGTADTPHREEPPPPTGGPPHQSGPMIRLTLSALACLLALTGLAIRHDDAEVLRQHHWRTEHQTAAAISHYQRRGDPLPAHLRPGDPNRSHQQDPPL</sequence>
<evidence type="ECO:0000259" key="2">
    <source>
        <dbReference type="Pfam" id="PF13546"/>
    </source>
</evidence>
<dbReference type="AlphaFoldDB" id="A0A2V4P0Z4"/>
<dbReference type="SUPFAM" id="SSF53098">
    <property type="entry name" value="Ribonuclease H-like"/>
    <property type="match status" value="1"/>
</dbReference>
<evidence type="ECO:0000256" key="1">
    <source>
        <dbReference type="SAM" id="MobiDB-lite"/>
    </source>
</evidence>
<feature type="region of interest" description="Disordered" evidence="1">
    <location>
        <begin position="396"/>
        <end position="433"/>
    </location>
</feature>
<dbReference type="InterPro" id="IPR038721">
    <property type="entry name" value="IS701-like_DDE_dom"/>
</dbReference>
<feature type="domain" description="Transposase IS701-like DDE" evidence="2">
    <location>
        <begin position="28"/>
        <end position="263"/>
    </location>
</feature>
<dbReference type="InterPro" id="IPR012337">
    <property type="entry name" value="RNaseH-like_sf"/>
</dbReference>
<dbReference type="NCBIfam" id="NF033540">
    <property type="entry name" value="transpos_IS701"/>
    <property type="match status" value="1"/>
</dbReference>
<feature type="region of interest" description="Disordered" evidence="1">
    <location>
        <begin position="482"/>
        <end position="504"/>
    </location>
</feature>
<protein>
    <submittedName>
        <fullName evidence="3">Transposase</fullName>
    </submittedName>
</protein>
<gene>
    <name evidence="3" type="ORF">C7C46_23705</name>
</gene>
<reference evidence="3 4" key="1">
    <citation type="submission" date="2018-03" db="EMBL/GenBank/DDBJ databases">
        <title>Bioinformatic expansion and discovery of thiopeptide antibiotics.</title>
        <authorList>
            <person name="Schwalen C.J."/>
            <person name="Hudson G.A."/>
            <person name="Mitchell D.A."/>
        </authorList>
    </citation>
    <scope>NUCLEOTIDE SEQUENCE [LARGE SCALE GENOMIC DNA]</scope>
    <source>
        <strain evidence="3 4">ATCC 21389</strain>
    </source>
</reference>
<name>A0A2V4P0Z4_9ACTN</name>